<evidence type="ECO:0000313" key="8">
    <source>
        <dbReference type="EMBL" id="CAI3985794.1"/>
    </source>
</evidence>
<evidence type="ECO:0000256" key="3">
    <source>
        <dbReference type="ARBA" id="ARBA00022490"/>
    </source>
</evidence>
<dbReference type="InterPro" id="IPR001623">
    <property type="entry name" value="DnaJ_domain"/>
</dbReference>
<accession>A0A9P1C638</accession>
<evidence type="ECO:0000256" key="6">
    <source>
        <dbReference type="SAM" id="MobiDB-lite"/>
    </source>
</evidence>
<keyword evidence="5" id="KW-0539">Nucleus</keyword>
<dbReference type="OrthoDB" id="413400at2759"/>
<evidence type="ECO:0000256" key="4">
    <source>
        <dbReference type="ARBA" id="ARBA00023186"/>
    </source>
</evidence>
<reference evidence="9 10" key="2">
    <citation type="submission" date="2024-05" db="EMBL/GenBank/DDBJ databases">
        <authorList>
            <person name="Chen Y."/>
            <person name="Shah S."/>
            <person name="Dougan E. K."/>
            <person name="Thang M."/>
            <person name="Chan C."/>
        </authorList>
    </citation>
    <scope>NUCLEOTIDE SEQUENCE [LARGE SCALE GENOMIC DNA]</scope>
</reference>
<dbReference type="EMBL" id="CAMXCT010001019">
    <property type="protein sequence ID" value="CAI3985794.1"/>
    <property type="molecule type" value="Genomic_DNA"/>
</dbReference>
<dbReference type="InterPro" id="IPR052094">
    <property type="entry name" value="Pre-mRNA-splicing_ERAD"/>
</dbReference>
<dbReference type="GO" id="GO:0005681">
    <property type="term" value="C:spliceosomal complex"/>
    <property type="evidence" value="ECO:0007669"/>
    <property type="project" value="TreeGrafter"/>
</dbReference>
<reference evidence="8" key="1">
    <citation type="submission" date="2022-10" db="EMBL/GenBank/DDBJ databases">
        <authorList>
            <person name="Chen Y."/>
            <person name="Dougan E. K."/>
            <person name="Chan C."/>
            <person name="Rhodes N."/>
            <person name="Thang M."/>
        </authorList>
    </citation>
    <scope>NUCLEOTIDE SEQUENCE</scope>
</reference>
<feature type="compositionally biased region" description="Basic and acidic residues" evidence="6">
    <location>
        <begin position="1087"/>
        <end position="1101"/>
    </location>
</feature>
<dbReference type="EMBL" id="CAMXCT020001019">
    <property type="protein sequence ID" value="CAL1139169.1"/>
    <property type="molecule type" value="Genomic_DNA"/>
</dbReference>
<evidence type="ECO:0000259" key="7">
    <source>
        <dbReference type="PROSITE" id="PS50076"/>
    </source>
</evidence>
<organism evidence="8">
    <name type="scientific">Cladocopium goreaui</name>
    <dbReference type="NCBI Taxonomy" id="2562237"/>
    <lineage>
        <taxon>Eukaryota</taxon>
        <taxon>Sar</taxon>
        <taxon>Alveolata</taxon>
        <taxon>Dinophyceae</taxon>
        <taxon>Suessiales</taxon>
        <taxon>Symbiodiniaceae</taxon>
        <taxon>Cladocopium</taxon>
    </lineage>
</organism>
<feature type="compositionally biased region" description="Basic residues" evidence="6">
    <location>
        <begin position="895"/>
        <end position="904"/>
    </location>
</feature>
<comment type="subcellular location">
    <subcellularLocation>
        <location evidence="2">Cytoplasm</location>
    </subcellularLocation>
    <subcellularLocation>
        <location evidence="1">Nucleus</location>
    </subcellularLocation>
</comment>
<dbReference type="PANTHER" id="PTHR44313">
    <property type="entry name" value="DNAJ HOMOLOG SUBFAMILY C MEMBER 17"/>
    <property type="match status" value="1"/>
</dbReference>
<sequence>MTCAILKAFSLKEVNVKKKVAKWVPKEAELHLVSLDLLAAVVIFNKAETGLQQRNPDIARFCDKACGGDRVTRRFHNAGIQVAFSQKHRRARVLYPAARDPCAEPCHGIWLGIGAPGEFVIWATAAQKHHGTFRPSLPHFNDVVPYTSRWLMDDGVVVEPVVGNRIERSLAAMDVWGPGAINLEKLAEEGIPAPSQLLWGLHLDFEAQTVTLPEPKRMKAKYLLREPSLQRGCTQVKVKLLRELAGSAQYWASSAPELVPYLPVFYRPLQQLPCDHEYAQPWGTPQELHVMWEEFWDALDWVRLQMEKPWGSSFRVAFGKLLPIRERLALPGMAPKARFVGGDATLDRLGAADWKDRVFHLGSCKAYLPALRMVMGTEGHLEIIAVYELLTFINRYVRALLLLLQRMEAENGFSVEGVFVRTYHNTLNDWLTREDESKVKADMKAQGWTQLSLTGDWEEMLRGAVRPTLRLPREKGETAALAAQLSETIGQVLASPATLKYSLSQEVCARSSSVTIWHVLSWAGPEVAGRPPESRQLKGAIIDAPQSLSQKSKQILTELGWRHGPLHNAIVQTDHLGSFFARKRSIWLYGAAANRAEQVSRLATWWTKKRTQGGTLLEDGTGAVRPLLPEEVWEMQGGDQTSWEATSDDQKPLLVRAAVREIGWQAAQSLLQAVSGQAFERAGVLDPDEIQAQEQLEVWLKGDLCPVEALAAIQALFPHRWRSSEEEVRFGTKAGGMEEAPPPNEFNAANLFLCRNPDLDLWNFLGLSPGADQRSIMAAWRRRSRALHPDKVAESEKAAKEEEFKMLCAAKDILLNPIMRVQYTQWRANRPSSSARPASPGFDGKPTAAKPSQKPRKATPVHKAPPPPPEPKKPRKAPPPPQPAGPPPQADPRRKPPHVSRRQHGASQPYSGAGGKEDLRAPRKFLEEDPEPAREQPPPEGFDDGMWDEPGTASTSMENKEEQEFGAAVDSAVHQFLEVFHRAASSAHPPNLGYKEPATESLPKPVPETYLGGRPSRYQFHASAAEWLNHGLAPPPPKIPAECGQPQALGCFAPQPKPLQSNPQRPPVSYGPIPPPGPPPKRLTTAEAREDAARKHADTTKQEASNTQPGRSAQSPYTPYFLEEEVDFDDDRTEEERAEDEKVLEETRKNMQVFLEAPEDVKRQMRTAAWKKCCARLEALRLNLLPARPKVHKGKFEADLAAGFSHREAAKMQKGRVRAARHEAFLASEPRTTFEDLPRSWTNPKARTLQPGWLERKEAERREKRGRSQPAGKTGRAAPALRREAEDDDCWGTWKPGGQERQEEGWWENWNKTNEWRGWDGRWQRWDDRSWNAGR</sequence>
<feature type="compositionally biased region" description="Acidic residues" evidence="6">
    <location>
        <begin position="1122"/>
        <end position="1138"/>
    </location>
</feature>
<evidence type="ECO:0000313" key="10">
    <source>
        <dbReference type="Proteomes" id="UP001152797"/>
    </source>
</evidence>
<dbReference type="PROSITE" id="PS50076">
    <property type="entry name" value="DNAJ_2"/>
    <property type="match status" value="1"/>
</dbReference>
<keyword evidence="10" id="KW-1185">Reference proteome</keyword>
<dbReference type="Gene3D" id="1.10.287.110">
    <property type="entry name" value="DnaJ domain"/>
    <property type="match status" value="1"/>
</dbReference>
<feature type="compositionally biased region" description="Pro residues" evidence="6">
    <location>
        <begin position="877"/>
        <end position="890"/>
    </location>
</feature>
<feature type="region of interest" description="Disordered" evidence="6">
    <location>
        <begin position="828"/>
        <end position="965"/>
    </location>
</feature>
<feature type="region of interest" description="Disordered" evidence="6">
    <location>
        <begin position="986"/>
        <end position="1014"/>
    </location>
</feature>
<feature type="domain" description="J" evidence="7">
    <location>
        <begin position="760"/>
        <end position="827"/>
    </location>
</feature>
<evidence type="ECO:0000256" key="5">
    <source>
        <dbReference type="ARBA" id="ARBA00023242"/>
    </source>
</evidence>
<dbReference type="EMBL" id="CAMXCT030001019">
    <property type="protein sequence ID" value="CAL4773106.1"/>
    <property type="molecule type" value="Genomic_DNA"/>
</dbReference>
<gene>
    <name evidence="8" type="ORF">C1SCF055_LOCUS13205</name>
</gene>
<evidence type="ECO:0000256" key="2">
    <source>
        <dbReference type="ARBA" id="ARBA00004496"/>
    </source>
</evidence>
<feature type="compositionally biased region" description="Basic and acidic residues" evidence="6">
    <location>
        <begin position="1254"/>
        <end position="1263"/>
    </location>
</feature>
<feature type="compositionally biased region" description="Basic and acidic residues" evidence="6">
    <location>
        <begin position="915"/>
        <end position="934"/>
    </location>
</feature>
<feature type="compositionally biased region" description="Pro residues" evidence="6">
    <location>
        <begin position="1072"/>
        <end position="1081"/>
    </location>
</feature>
<dbReference type="InterPro" id="IPR036869">
    <property type="entry name" value="J_dom_sf"/>
</dbReference>
<feature type="region of interest" description="Disordered" evidence="6">
    <location>
        <begin position="1236"/>
        <end position="1304"/>
    </location>
</feature>
<comment type="caution">
    <text evidence="8">The sequence shown here is derived from an EMBL/GenBank/DDBJ whole genome shotgun (WGS) entry which is preliminary data.</text>
</comment>
<evidence type="ECO:0000313" key="9">
    <source>
        <dbReference type="EMBL" id="CAL4773106.1"/>
    </source>
</evidence>
<dbReference type="GO" id="GO:0000390">
    <property type="term" value="P:spliceosomal complex disassembly"/>
    <property type="evidence" value="ECO:0007669"/>
    <property type="project" value="TreeGrafter"/>
</dbReference>
<proteinExistence type="predicted"/>
<dbReference type="SMART" id="SM00271">
    <property type="entry name" value="DnaJ"/>
    <property type="match status" value="1"/>
</dbReference>
<evidence type="ECO:0000256" key="1">
    <source>
        <dbReference type="ARBA" id="ARBA00004123"/>
    </source>
</evidence>
<dbReference type="Proteomes" id="UP001152797">
    <property type="component" value="Unassembled WGS sequence"/>
</dbReference>
<keyword evidence="4" id="KW-0143">Chaperone</keyword>
<dbReference type="GO" id="GO:0005737">
    <property type="term" value="C:cytoplasm"/>
    <property type="evidence" value="ECO:0007669"/>
    <property type="project" value="UniProtKB-SubCell"/>
</dbReference>
<name>A0A9P1C638_9DINO</name>
<dbReference type="PANTHER" id="PTHR44313:SF1">
    <property type="entry name" value="DNAJ HOMOLOG SUBFAMILY C MEMBER 17"/>
    <property type="match status" value="1"/>
</dbReference>
<protein>
    <submittedName>
        <fullName evidence="9">C3H1-type domain-containing protein</fullName>
    </submittedName>
</protein>
<keyword evidence="3" id="KW-0963">Cytoplasm</keyword>
<dbReference type="CDD" id="cd06257">
    <property type="entry name" value="DnaJ"/>
    <property type="match status" value="1"/>
</dbReference>
<feature type="region of interest" description="Disordered" evidence="6">
    <location>
        <begin position="1029"/>
        <end position="1145"/>
    </location>
</feature>
<feature type="compositionally biased region" description="Low complexity" evidence="6">
    <location>
        <begin position="828"/>
        <end position="840"/>
    </location>
</feature>
<dbReference type="SUPFAM" id="SSF46565">
    <property type="entry name" value="Chaperone J-domain"/>
    <property type="match status" value="1"/>
</dbReference>
<feature type="compositionally biased region" description="Polar residues" evidence="6">
    <location>
        <begin position="1102"/>
        <end position="1117"/>
    </location>
</feature>
<dbReference type="Pfam" id="PF00226">
    <property type="entry name" value="DnaJ"/>
    <property type="match status" value="1"/>
</dbReference>